<keyword evidence="2" id="KW-1185">Reference proteome</keyword>
<proteinExistence type="predicted"/>
<sequence>MKNCCSVTIEEVEDSGKFLLQPILSSQVSVDQRKERRSEEGFIFEDKDGSFTLVGFLEDFEENSLPDFTCDSDQDDDDDVCVEDDYLVIQEISDLEQFSVTLAEAQRVAVQAEHERLRDNNWPKQYSKNTAQMKQCQKKIRKDWLIRSRGGVGQ</sequence>
<accession>A0A9P5TKD5</accession>
<dbReference type="OrthoDB" id="3063851at2759"/>
<gene>
    <name evidence="1" type="ORF">CPB84DRAFT_1749584</name>
</gene>
<dbReference type="EMBL" id="JADNYJ010000086">
    <property type="protein sequence ID" value="KAF8888190.1"/>
    <property type="molecule type" value="Genomic_DNA"/>
</dbReference>
<comment type="caution">
    <text evidence="1">The sequence shown here is derived from an EMBL/GenBank/DDBJ whole genome shotgun (WGS) entry which is preliminary data.</text>
</comment>
<dbReference type="Proteomes" id="UP000724874">
    <property type="component" value="Unassembled WGS sequence"/>
</dbReference>
<evidence type="ECO:0000313" key="1">
    <source>
        <dbReference type="EMBL" id="KAF8888190.1"/>
    </source>
</evidence>
<protein>
    <submittedName>
        <fullName evidence="1">Uncharacterized protein</fullName>
    </submittedName>
</protein>
<organism evidence="1 2">
    <name type="scientific">Gymnopilus junonius</name>
    <name type="common">Spectacular rustgill mushroom</name>
    <name type="synonym">Gymnopilus spectabilis subsp. junonius</name>
    <dbReference type="NCBI Taxonomy" id="109634"/>
    <lineage>
        <taxon>Eukaryota</taxon>
        <taxon>Fungi</taxon>
        <taxon>Dikarya</taxon>
        <taxon>Basidiomycota</taxon>
        <taxon>Agaricomycotina</taxon>
        <taxon>Agaricomycetes</taxon>
        <taxon>Agaricomycetidae</taxon>
        <taxon>Agaricales</taxon>
        <taxon>Agaricineae</taxon>
        <taxon>Hymenogastraceae</taxon>
        <taxon>Gymnopilus</taxon>
    </lineage>
</organism>
<name>A0A9P5TKD5_GYMJU</name>
<evidence type="ECO:0000313" key="2">
    <source>
        <dbReference type="Proteomes" id="UP000724874"/>
    </source>
</evidence>
<reference evidence="1" key="1">
    <citation type="submission" date="2020-11" db="EMBL/GenBank/DDBJ databases">
        <authorList>
            <consortium name="DOE Joint Genome Institute"/>
            <person name="Ahrendt S."/>
            <person name="Riley R."/>
            <person name="Andreopoulos W."/>
            <person name="LaButti K."/>
            <person name="Pangilinan J."/>
            <person name="Ruiz-duenas F.J."/>
            <person name="Barrasa J.M."/>
            <person name="Sanchez-Garcia M."/>
            <person name="Camarero S."/>
            <person name="Miyauchi S."/>
            <person name="Serrano A."/>
            <person name="Linde D."/>
            <person name="Babiker R."/>
            <person name="Drula E."/>
            <person name="Ayuso-Fernandez I."/>
            <person name="Pacheco R."/>
            <person name="Padilla G."/>
            <person name="Ferreira P."/>
            <person name="Barriuso J."/>
            <person name="Kellner H."/>
            <person name="Castanera R."/>
            <person name="Alfaro M."/>
            <person name="Ramirez L."/>
            <person name="Pisabarro A.G."/>
            <person name="Kuo A."/>
            <person name="Tritt A."/>
            <person name="Lipzen A."/>
            <person name="He G."/>
            <person name="Yan M."/>
            <person name="Ng V."/>
            <person name="Cullen D."/>
            <person name="Martin F."/>
            <person name="Rosso M.-N."/>
            <person name="Henrissat B."/>
            <person name="Hibbett D."/>
            <person name="Martinez A.T."/>
            <person name="Grigoriev I.V."/>
        </authorList>
    </citation>
    <scope>NUCLEOTIDE SEQUENCE</scope>
    <source>
        <strain evidence="1">AH 44721</strain>
    </source>
</reference>
<dbReference type="AlphaFoldDB" id="A0A9P5TKD5"/>